<protein>
    <submittedName>
        <fullName evidence="1">Glycosyltransferase-like</fullName>
    </submittedName>
</protein>
<evidence type="ECO:0000313" key="2">
    <source>
        <dbReference type="Proteomes" id="UP000030661"/>
    </source>
</evidence>
<name>A0A081BW83_VECG1</name>
<dbReference type="EMBL" id="DF820465">
    <property type="protein sequence ID" value="GAK56588.1"/>
    <property type="molecule type" value="Genomic_DNA"/>
</dbReference>
<dbReference type="eggNOG" id="COG0438">
    <property type="taxonomic scope" value="Bacteria"/>
</dbReference>
<dbReference type="GO" id="GO:0016757">
    <property type="term" value="F:glycosyltransferase activity"/>
    <property type="evidence" value="ECO:0007669"/>
    <property type="project" value="TreeGrafter"/>
</dbReference>
<accession>A0A081BW83</accession>
<organism evidence="1">
    <name type="scientific">Vecturithrix granuli</name>
    <dbReference type="NCBI Taxonomy" id="1499967"/>
    <lineage>
        <taxon>Bacteria</taxon>
        <taxon>Candidatus Moduliflexota</taxon>
        <taxon>Candidatus Vecturitrichia</taxon>
        <taxon>Candidatus Vecturitrichales</taxon>
        <taxon>Candidatus Vecturitrichaceae</taxon>
        <taxon>Candidatus Vecturithrix</taxon>
    </lineage>
</organism>
<dbReference type="SUPFAM" id="SSF53756">
    <property type="entry name" value="UDP-Glycosyltransferase/glycogen phosphorylase"/>
    <property type="match status" value="1"/>
</dbReference>
<sequence length="396" mass="45715">MLNILFVLYNTFIANSAIHIHHFANALCERGYDCMVAVPEHKETAQQYLSGQMFYTPVIYAEMLTSHVQFLHGREPDIIHVWTPREVVRQQWTQLKKKYPSSRLIIHLEDHEEVLLERYLNMSIAKFRSVWGWYRRRHIPKSLIHPLRYKTFLHEADGITLIIESLREFVPQHTPALLLWPIVEVEKFGARPQYAALRQELGIAEDELVLTYTGNVHLANADEVKSLYMAVASANQEGIPVRLVRTGTNYCDFLGEDQSRLQQYVVELGFLPGEKIPPLLAIADILIQPGKSDRFNEYRLPSKIPEFLATGKPVVAPQANIGWVLKDQKEAFLLKTGDAAEIVRAIKMIRENKELAQTLSRGARAFAVRHFDKVRIVQELEMFYEGIIKKVDKKYQ</sequence>
<dbReference type="HOGENOM" id="CLU_709264_0_0_0"/>
<dbReference type="PANTHER" id="PTHR45947:SF3">
    <property type="entry name" value="SULFOQUINOVOSYL TRANSFERASE SQD2"/>
    <property type="match status" value="1"/>
</dbReference>
<keyword evidence="1" id="KW-0808">Transferase</keyword>
<dbReference type="Gene3D" id="3.40.50.2000">
    <property type="entry name" value="Glycogen Phosphorylase B"/>
    <property type="match status" value="2"/>
</dbReference>
<dbReference type="Proteomes" id="UP000030661">
    <property type="component" value="Unassembled WGS sequence"/>
</dbReference>
<dbReference type="InterPro" id="IPR050194">
    <property type="entry name" value="Glycosyltransferase_grp1"/>
</dbReference>
<dbReference type="STRING" id="1499967.U27_03550"/>
<dbReference type="Pfam" id="PF13692">
    <property type="entry name" value="Glyco_trans_1_4"/>
    <property type="match status" value="1"/>
</dbReference>
<keyword evidence="2" id="KW-1185">Reference proteome</keyword>
<reference evidence="1" key="1">
    <citation type="journal article" date="2015" name="PeerJ">
        <title>First genomic representation of candidate bacterial phylum KSB3 points to enhanced environmental sensing as a trigger of wastewater bulking.</title>
        <authorList>
            <person name="Sekiguchi Y."/>
            <person name="Ohashi A."/>
            <person name="Parks D.H."/>
            <person name="Yamauchi T."/>
            <person name="Tyson G.W."/>
            <person name="Hugenholtz P."/>
        </authorList>
    </citation>
    <scope>NUCLEOTIDE SEQUENCE [LARGE SCALE GENOMIC DNA]</scope>
</reference>
<gene>
    <name evidence="1" type="ORF">U27_03550</name>
</gene>
<dbReference type="PANTHER" id="PTHR45947">
    <property type="entry name" value="SULFOQUINOVOSYL TRANSFERASE SQD2"/>
    <property type="match status" value="1"/>
</dbReference>
<proteinExistence type="predicted"/>
<dbReference type="AlphaFoldDB" id="A0A081BW83"/>
<evidence type="ECO:0000313" key="1">
    <source>
        <dbReference type="EMBL" id="GAK56588.1"/>
    </source>
</evidence>